<accession>A0A2A7ME92</accession>
<dbReference type="Proteomes" id="UP000220840">
    <property type="component" value="Unassembled WGS sequence"/>
</dbReference>
<evidence type="ECO:0000313" key="9">
    <source>
        <dbReference type="EMBL" id="PEG29837.1"/>
    </source>
</evidence>
<evidence type="ECO:0000256" key="1">
    <source>
        <dbReference type="ARBA" id="ARBA00018672"/>
    </source>
</evidence>
<dbReference type="GO" id="GO:0003700">
    <property type="term" value="F:DNA-binding transcription factor activity"/>
    <property type="evidence" value="ECO:0007669"/>
    <property type="project" value="InterPro"/>
</dbReference>
<keyword evidence="10" id="KW-1185">Reference proteome</keyword>
<evidence type="ECO:0000259" key="7">
    <source>
        <dbReference type="PROSITE" id="PS01124"/>
    </source>
</evidence>
<evidence type="ECO:0000256" key="4">
    <source>
        <dbReference type="ARBA" id="ARBA00023163"/>
    </source>
</evidence>
<dbReference type="CDD" id="cd17536">
    <property type="entry name" value="REC_YesN-like"/>
    <property type="match status" value="1"/>
</dbReference>
<keyword evidence="2" id="KW-0805">Transcription regulation</keyword>
<evidence type="ECO:0000256" key="2">
    <source>
        <dbReference type="ARBA" id="ARBA00023015"/>
    </source>
</evidence>
<evidence type="ECO:0000256" key="3">
    <source>
        <dbReference type="ARBA" id="ARBA00023125"/>
    </source>
</evidence>
<feature type="domain" description="HTH araC/xylS-type" evidence="7">
    <location>
        <begin position="313"/>
        <end position="411"/>
    </location>
</feature>
<organism evidence="9 10">
    <name type="scientific">Clostridium neonatale</name>
    <dbReference type="NCBI Taxonomy" id="137838"/>
    <lineage>
        <taxon>Bacteria</taxon>
        <taxon>Bacillati</taxon>
        <taxon>Bacillota</taxon>
        <taxon>Clostridia</taxon>
        <taxon>Eubacteriales</taxon>
        <taxon>Clostridiaceae</taxon>
        <taxon>Clostridium</taxon>
    </lineage>
</organism>
<evidence type="ECO:0000313" key="10">
    <source>
        <dbReference type="Proteomes" id="UP000220840"/>
    </source>
</evidence>
<dbReference type="Pfam" id="PF00072">
    <property type="entry name" value="Response_reg"/>
    <property type="match status" value="1"/>
</dbReference>
<keyword evidence="4" id="KW-0804">Transcription</keyword>
<dbReference type="InterPro" id="IPR018060">
    <property type="entry name" value="HTH_AraC"/>
</dbReference>
<evidence type="ECO:0000259" key="8">
    <source>
        <dbReference type="PROSITE" id="PS50110"/>
    </source>
</evidence>
<dbReference type="STRING" id="137838.GCA_001458595_01106"/>
<dbReference type="SUPFAM" id="SSF46689">
    <property type="entry name" value="Homeodomain-like"/>
    <property type="match status" value="2"/>
</dbReference>
<dbReference type="SUPFAM" id="SSF52172">
    <property type="entry name" value="CheY-like"/>
    <property type="match status" value="1"/>
</dbReference>
<protein>
    <recommendedName>
        <fullName evidence="1">Stage 0 sporulation protein A homolog</fullName>
    </recommendedName>
</protein>
<name>A0A2A7ME92_9CLOT</name>
<dbReference type="GO" id="GO:0000160">
    <property type="term" value="P:phosphorelay signal transduction system"/>
    <property type="evidence" value="ECO:0007669"/>
    <property type="project" value="InterPro"/>
</dbReference>
<dbReference type="AlphaFoldDB" id="A0A2A7ME92"/>
<dbReference type="SMART" id="SM00448">
    <property type="entry name" value="REC"/>
    <property type="match status" value="1"/>
</dbReference>
<comment type="function">
    <text evidence="5">May play the central regulatory role in sporulation. It may be an element of the effector pathway responsible for the activation of sporulation genes in response to nutritional stress. Spo0A may act in concert with spo0H (a sigma factor) to control the expression of some genes that are critical to the sporulation process.</text>
</comment>
<keyword evidence="6" id="KW-0597">Phosphoprotein</keyword>
<dbReference type="PROSITE" id="PS01124">
    <property type="entry name" value="HTH_ARAC_FAMILY_2"/>
    <property type="match status" value="1"/>
</dbReference>
<dbReference type="InterPro" id="IPR009057">
    <property type="entry name" value="Homeodomain-like_sf"/>
</dbReference>
<dbReference type="Pfam" id="PF12833">
    <property type="entry name" value="HTH_18"/>
    <property type="match status" value="1"/>
</dbReference>
<dbReference type="PANTHER" id="PTHR43280:SF28">
    <property type="entry name" value="HTH-TYPE TRANSCRIPTIONAL ACTIVATOR RHAS"/>
    <property type="match status" value="1"/>
</dbReference>
<dbReference type="RefSeq" id="WP_058294001.1">
    <property type="nucleotide sequence ID" value="NZ_CAMRXJ010000045.1"/>
</dbReference>
<gene>
    <name evidence="9" type="ORF">CQ394_14380</name>
</gene>
<proteinExistence type="predicted"/>
<sequence>MKIAIVDDDNIIRIGLSKIVEKLNDDYKVVGSFQNGALALDYLKKHGQDIDLVITDIKMPLMTGVELIETSIKELEKPPLFIVLSGYDEFNYVRDSMKFGAFNYLLKPIKKDELKNIIQEVQEKINHNKNDNILFNKSIEILKKDFFKSILFSNKELGKKNDNPLLRNMQLDENYVYKMIVVDRNDESINLVTAFIKEVVKEHTNIEYSSFYYKNIIYTIFYINNKMYNDFNEIIESIVEKADSFIENKINMYVLETTDEVWKLREQSNLVRNVKEKILNNMQPKTYFLNNETKLAEIFERDDNQSNDINVIKLAKEYIINNFNKNITLKDVADEVFLSQNYLSELFKKEIGEGFYEFLSNYRIKKAKEILVTTNLKVYEIAKMVGYNDSISFGRAFKKITGTTPNNFRNNKED</sequence>
<dbReference type="GO" id="GO:0043565">
    <property type="term" value="F:sequence-specific DNA binding"/>
    <property type="evidence" value="ECO:0007669"/>
    <property type="project" value="InterPro"/>
</dbReference>
<comment type="caution">
    <text evidence="9">The sequence shown here is derived from an EMBL/GenBank/DDBJ whole genome shotgun (WGS) entry which is preliminary data.</text>
</comment>
<evidence type="ECO:0000256" key="6">
    <source>
        <dbReference type="PROSITE-ProRule" id="PRU00169"/>
    </source>
</evidence>
<dbReference type="InterPro" id="IPR020449">
    <property type="entry name" value="Tscrpt_reg_AraC-type_HTH"/>
</dbReference>
<keyword evidence="3 9" id="KW-0238">DNA-binding</keyword>
<dbReference type="PRINTS" id="PR00032">
    <property type="entry name" value="HTHARAC"/>
</dbReference>
<reference evidence="9 10" key="1">
    <citation type="submission" date="2017-10" db="EMBL/GenBank/DDBJ databases">
        <title>Effective Description of Clostridium neonatale sp. nov. linked to necrotizing enterocolitis in neonates and a clarification of species assignable to the genus Clostridium (Prazmowski 1880) emend. Lawson and Rainey 2016.</title>
        <authorList>
            <person name="Bernard K."/>
            <person name="Burdz T."/>
            <person name="Wiebe D."/>
            <person name="Balcewich B."/>
            <person name="Alfa M."/>
            <person name="Bernier A.-M."/>
        </authorList>
    </citation>
    <scope>NUCLEOTIDE SEQUENCE [LARGE SCALE GENOMIC DNA]</scope>
    <source>
        <strain evidence="9 10">LCDC99A005</strain>
    </source>
</reference>
<dbReference type="Gene3D" id="1.10.10.60">
    <property type="entry name" value="Homeodomain-like"/>
    <property type="match status" value="2"/>
</dbReference>
<dbReference type="PROSITE" id="PS50110">
    <property type="entry name" value="RESPONSE_REGULATORY"/>
    <property type="match status" value="1"/>
</dbReference>
<dbReference type="InterPro" id="IPR011006">
    <property type="entry name" value="CheY-like_superfamily"/>
</dbReference>
<dbReference type="InterPro" id="IPR001789">
    <property type="entry name" value="Sig_transdc_resp-reg_receiver"/>
</dbReference>
<evidence type="ECO:0000256" key="5">
    <source>
        <dbReference type="ARBA" id="ARBA00024867"/>
    </source>
</evidence>
<dbReference type="Gene3D" id="3.40.50.2300">
    <property type="match status" value="1"/>
</dbReference>
<dbReference type="OrthoDB" id="9794370at2"/>
<dbReference type="PANTHER" id="PTHR43280">
    <property type="entry name" value="ARAC-FAMILY TRANSCRIPTIONAL REGULATOR"/>
    <property type="match status" value="1"/>
</dbReference>
<feature type="domain" description="Response regulatory" evidence="8">
    <location>
        <begin position="2"/>
        <end position="122"/>
    </location>
</feature>
<feature type="modified residue" description="4-aspartylphosphate" evidence="6">
    <location>
        <position position="56"/>
    </location>
</feature>
<dbReference type="SMART" id="SM00342">
    <property type="entry name" value="HTH_ARAC"/>
    <property type="match status" value="1"/>
</dbReference>
<dbReference type="EMBL" id="PDCJ01000002">
    <property type="protein sequence ID" value="PEG29837.1"/>
    <property type="molecule type" value="Genomic_DNA"/>
</dbReference>